<organism evidence="1 2">
    <name type="scientific">Pseudomonas psychrophila</name>
    <dbReference type="NCBI Taxonomy" id="122355"/>
    <lineage>
        <taxon>Bacteria</taxon>
        <taxon>Pseudomonadati</taxon>
        <taxon>Pseudomonadota</taxon>
        <taxon>Gammaproteobacteria</taxon>
        <taxon>Pseudomonadales</taxon>
        <taxon>Pseudomonadaceae</taxon>
        <taxon>Pseudomonas</taxon>
    </lineage>
</organism>
<dbReference type="AlphaFoldDB" id="A0A8I1K8D1"/>
<dbReference type="Proteomes" id="UP000658390">
    <property type="component" value="Unassembled WGS sequence"/>
</dbReference>
<reference evidence="1" key="1">
    <citation type="submission" date="2020-12" db="EMBL/GenBank/DDBJ databases">
        <title>Antibiotic resistance and phylogeny of Pseudomonas spp. isolated over three decades from chicken meat in the Norwegian food chain.</title>
        <authorList>
            <person name="Moen B."/>
        </authorList>
    </citation>
    <scope>NUCLEOTIDE SEQUENCE</scope>
    <source>
        <strain evidence="1">MF6762</strain>
    </source>
</reference>
<evidence type="ECO:0000313" key="2">
    <source>
        <dbReference type="Proteomes" id="UP000658390"/>
    </source>
</evidence>
<dbReference type="EMBL" id="JAEKCZ010000011">
    <property type="protein sequence ID" value="MBJ2257551.1"/>
    <property type="molecule type" value="Genomic_DNA"/>
</dbReference>
<proteinExistence type="predicted"/>
<evidence type="ECO:0000313" key="1">
    <source>
        <dbReference type="EMBL" id="MBJ2257551.1"/>
    </source>
</evidence>
<gene>
    <name evidence="1" type="ORF">JFT45_13610</name>
</gene>
<name>A0A8I1K8D1_9PSED</name>
<accession>A0A8I1K8D1</accession>
<sequence>MSDAYSWAQWWAFPWRHAHPDWQAPDVVAYEARLTRNRHAALSKTFAIAPCLPCKPTASLVYLALARPSQHDRMLQLADNICRPLEPNQLDATQRLWCQRLAMSLHTQRWLKPTDDTLQLLRAWVAPHVWSRLRLRFAPCRIMAMEQIPAPDISSTKLQVLWQAVLWYEQTYNPDAGSTEVQLNAVTTHP</sequence>
<protein>
    <submittedName>
        <fullName evidence="1">Type III secretion protein</fullName>
    </submittedName>
</protein>
<dbReference type="RefSeq" id="WP_198822202.1">
    <property type="nucleotide sequence ID" value="NZ_JAEKCZ010000011.1"/>
</dbReference>
<comment type="caution">
    <text evidence="1">The sequence shown here is derived from an EMBL/GenBank/DDBJ whole genome shotgun (WGS) entry which is preliminary data.</text>
</comment>